<protein>
    <submittedName>
        <fullName evidence="3">Uncharacterized protein</fullName>
    </submittedName>
</protein>
<organism evidence="3 4">
    <name type="scientific">Aspergillus bombycis</name>
    <dbReference type="NCBI Taxonomy" id="109264"/>
    <lineage>
        <taxon>Eukaryota</taxon>
        <taxon>Fungi</taxon>
        <taxon>Dikarya</taxon>
        <taxon>Ascomycota</taxon>
        <taxon>Pezizomycotina</taxon>
        <taxon>Eurotiomycetes</taxon>
        <taxon>Eurotiomycetidae</taxon>
        <taxon>Eurotiales</taxon>
        <taxon>Aspergillaceae</taxon>
        <taxon>Aspergillus</taxon>
    </lineage>
</organism>
<dbReference type="EMBL" id="LYCR01000054">
    <property type="protein sequence ID" value="OGM44481.1"/>
    <property type="molecule type" value="Genomic_DNA"/>
</dbReference>
<proteinExistence type="predicted"/>
<keyword evidence="2" id="KW-0472">Membrane</keyword>
<feature type="region of interest" description="Disordered" evidence="1">
    <location>
        <begin position="95"/>
        <end position="119"/>
    </location>
</feature>
<dbReference type="GeneID" id="34450116"/>
<dbReference type="AlphaFoldDB" id="A0A1F7ZYF0"/>
<keyword evidence="4" id="KW-1185">Reference proteome</keyword>
<feature type="transmembrane region" description="Helical" evidence="2">
    <location>
        <begin position="122"/>
        <end position="141"/>
    </location>
</feature>
<gene>
    <name evidence="3" type="ORF">ABOM_006726</name>
</gene>
<keyword evidence="2" id="KW-1133">Transmembrane helix</keyword>
<evidence type="ECO:0000313" key="3">
    <source>
        <dbReference type="EMBL" id="OGM44481.1"/>
    </source>
</evidence>
<accession>A0A1F7ZYF0</accession>
<dbReference type="Proteomes" id="UP000179179">
    <property type="component" value="Unassembled WGS sequence"/>
</dbReference>
<evidence type="ECO:0000256" key="2">
    <source>
        <dbReference type="SAM" id="Phobius"/>
    </source>
</evidence>
<keyword evidence="2" id="KW-0812">Transmembrane</keyword>
<name>A0A1F7ZYF0_9EURO</name>
<reference evidence="3 4" key="1">
    <citation type="journal article" date="2016" name="Genome Biol. Evol.">
        <title>Draft genome sequence of an aflatoxigenic Aspergillus species, A. bombycis.</title>
        <authorList>
            <person name="Moore G.G."/>
            <person name="Mack B.M."/>
            <person name="Beltz S.B."/>
            <person name="Gilbert M.K."/>
        </authorList>
    </citation>
    <scope>NUCLEOTIDE SEQUENCE [LARGE SCALE GENOMIC DNA]</scope>
    <source>
        <strain evidence="4">NRRL 26010</strain>
    </source>
</reference>
<evidence type="ECO:0000256" key="1">
    <source>
        <dbReference type="SAM" id="MobiDB-lite"/>
    </source>
</evidence>
<sequence>MLSEKHQLSTQMREPIQTKSASFYLACRMVSSVDLIYWEMLDEFCWGPRVSVAERVRSFTTNVGIHSGREDFVRSKISQLKEYYAELGEDIDIDYEEDRPNSPLKENSPIRETPQISSKRRAGLTATAVGFILFTMAVGTLRKYYRS</sequence>
<evidence type="ECO:0000313" key="4">
    <source>
        <dbReference type="Proteomes" id="UP000179179"/>
    </source>
</evidence>
<dbReference type="OrthoDB" id="5412996at2759"/>
<dbReference type="RefSeq" id="XP_022388198.1">
    <property type="nucleotide sequence ID" value="XM_022533855.1"/>
</dbReference>
<comment type="caution">
    <text evidence="3">The sequence shown here is derived from an EMBL/GenBank/DDBJ whole genome shotgun (WGS) entry which is preliminary data.</text>
</comment>